<dbReference type="RefSeq" id="WP_156411842.1">
    <property type="nucleotide sequence ID" value="NZ_LNYI01000043.1"/>
</dbReference>
<evidence type="ECO:0000256" key="2">
    <source>
        <dbReference type="ARBA" id="ARBA00022840"/>
    </source>
</evidence>
<dbReference type="Proteomes" id="UP000054869">
    <property type="component" value="Unassembled WGS sequence"/>
</dbReference>
<evidence type="ECO:0000256" key="3">
    <source>
        <dbReference type="PROSITE-ProRule" id="PRU10141"/>
    </source>
</evidence>
<dbReference type="GO" id="GO:0004672">
    <property type="term" value="F:protein kinase activity"/>
    <property type="evidence" value="ECO:0007669"/>
    <property type="project" value="InterPro"/>
</dbReference>
<keyword evidence="1 3" id="KW-0547">Nucleotide-binding</keyword>
<comment type="caution">
    <text evidence="6">The sequence shown here is derived from an EMBL/GenBank/DDBJ whole genome shotgun (WGS) entry which is preliminary data.</text>
</comment>
<keyword evidence="4" id="KW-0175">Coiled coil</keyword>
<dbReference type="PROSITE" id="PS50011">
    <property type="entry name" value="PROTEIN_KINASE_DOM"/>
    <property type="match status" value="1"/>
</dbReference>
<keyword evidence="7" id="KW-1185">Reference proteome</keyword>
<dbReference type="InterPro" id="IPR036770">
    <property type="entry name" value="Ankyrin_rpt-contain_sf"/>
</dbReference>
<dbReference type="PROSITE" id="PS00107">
    <property type="entry name" value="PROTEIN_KINASE_ATP"/>
    <property type="match status" value="1"/>
</dbReference>
<dbReference type="Gene3D" id="1.25.40.20">
    <property type="entry name" value="Ankyrin repeat-containing domain"/>
    <property type="match status" value="1"/>
</dbReference>
<keyword evidence="2 3" id="KW-0067">ATP-binding</keyword>
<dbReference type="GO" id="GO:0005524">
    <property type="term" value="F:ATP binding"/>
    <property type="evidence" value="ECO:0007669"/>
    <property type="project" value="UniProtKB-UniRule"/>
</dbReference>
<accession>A0A0W0VKA6</accession>
<organism evidence="6 7">
    <name type="scientific">Legionella lansingensis</name>
    <dbReference type="NCBI Taxonomy" id="45067"/>
    <lineage>
        <taxon>Bacteria</taxon>
        <taxon>Pseudomonadati</taxon>
        <taxon>Pseudomonadota</taxon>
        <taxon>Gammaproteobacteria</taxon>
        <taxon>Legionellales</taxon>
        <taxon>Legionellaceae</taxon>
        <taxon>Legionella</taxon>
    </lineage>
</organism>
<evidence type="ECO:0000313" key="6">
    <source>
        <dbReference type="EMBL" id="KTD20249.1"/>
    </source>
</evidence>
<gene>
    <name evidence="6" type="ORF">Llan_1953</name>
</gene>
<feature type="coiled-coil region" evidence="4">
    <location>
        <begin position="1800"/>
        <end position="1827"/>
    </location>
</feature>
<evidence type="ECO:0000259" key="5">
    <source>
        <dbReference type="PROSITE" id="PS50011"/>
    </source>
</evidence>
<dbReference type="InterPro" id="IPR017441">
    <property type="entry name" value="Protein_kinase_ATP_BS"/>
</dbReference>
<dbReference type="InterPro" id="IPR000719">
    <property type="entry name" value="Prot_kinase_dom"/>
</dbReference>
<evidence type="ECO:0000256" key="1">
    <source>
        <dbReference type="ARBA" id="ARBA00022741"/>
    </source>
</evidence>
<dbReference type="PROSITE" id="PS00108">
    <property type="entry name" value="PROTEIN_KINASE_ST"/>
    <property type="match status" value="1"/>
</dbReference>
<proteinExistence type="predicted"/>
<evidence type="ECO:0000256" key="4">
    <source>
        <dbReference type="SAM" id="Coils"/>
    </source>
</evidence>
<dbReference type="eggNOG" id="ENOG5032NBF">
    <property type="taxonomic scope" value="Bacteria"/>
</dbReference>
<feature type="coiled-coil region" evidence="4">
    <location>
        <begin position="33"/>
        <end position="102"/>
    </location>
</feature>
<feature type="non-terminal residue" evidence="6">
    <location>
        <position position="1832"/>
    </location>
</feature>
<reference evidence="6 7" key="1">
    <citation type="submission" date="2015-11" db="EMBL/GenBank/DDBJ databases">
        <title>Genomic analysis of 38 Legionella species identifies large and diverse effector repertoires.</title>
        <authorList>
            <person name="Burstein D."/>
            <person name="Amaro F."/>
            <person name="Zusman T."/>
            <person name="Lifshitz Z."/>
            <person name="Cohen O."/>
            <person name="Gilbert J.A."/>
            <person name="Pupko T."/>
            <person name="Shuman H.A."/>
            <person name="Segal G."/>
        </authorList>
    </citation>
    <scope>NUCLEOTIDE SEQUENCE [LARGE SCALE GENOMIC DNA]</scope>
    <source>
        <strain evidence="6 7">ATCC 49751</strain>
    </source>
</reference>
<feature type="binding site" evidence="3">
    <location>
        <position position="812"/>
    </location>
    <ligand>
        <name>ATP</name>
        <dbReference type="ChEBI" id="CHEBI:30616"/>
    </ligand>
</feature>
<name>A0A0W0VKA6_9GAMM</name>
<dbReference type="STRING" id="45067.Llan_1953"/>
<dbReference type="InterPro" id="IPR008271">
    <property type="entry name" value="Ser/Thr_kinase_AS"/>
</dbReference>
<sequence length="1832" mass="207054">MVYCKKFIAGINAINFSPESAKLIKGSLVSFALNELEQTMETLKGELRDLPKKINDNPIVNEQLKKYRQKQEENLRQIDGQIDALKRQASEEDLRVEAVELDETFLREFAENFRNLRHLADTLSDAPTLIKEQQTRLYTEILFKLDPAEQENQLQSLSLSNIQDMIKQAIVIYDTQKDIQLRNQAQKLVQMGMYEIVRRECLSVSEAPSADYVGYQEMLRSLGSKLPSVGNSSVIDDLSQYRSAADKKSIADLLLDVENKLKINVDADWRNQSRIDAFIERKALFHHLRFGQEDRREYAKKTQNNIARDLFWGRNIRDIELFTKGGVSDDVFAGLCQKLFLGKPSTFSDIVDAKLDSFDPEVKRLGIVMAEAKVKFKDSKNKKPLKQLVKEIFEEKFLKPSVSINKDGTIVVNFYYFADEESIISRIGETALRWEPSSLLGIWVKQSQGKIKDLHGLQLTGKSLADIEKQLTRLKISEDLPKEAREAYISQLNNIKDTFGSDAEVQSISDLKLDNNDEILLRKLLELRYIAPVTRVTDNLTIREALRKLSTGDFEGALKVTDLEKAVNDAYINLAKVDQSTVKPHVRPIIQKSRTLTSSFLERKAKLLALDHAFQAQSSEEKIAAITEIFLEEYFGMASTLGFSEREIRPRLESDIRGMATEVVRLLDRTQKGDPALTKEEQAAYFSALKQIAEQIHPLKISEVQFKIPYSHEPGQEILVTDNKGNTYKVALKEGSFPYSLIKPPGESEVVFSYGGSRGVIAPFEGFDEAYLRGSAKKRRFFTHSRLLGVGQYGSVREVESLLSGLNQVIKKGYVPDTEPTFTEASRSDLRTRPITARDDPLYRIESDILQNLSRATKANEGTLTGSTQYWIQDDKPRRKGALFAKDSTPKQYQILTERAKGETFADAANNTLNQYTKGEEAYHNPAKRLKKEGEGKKEFDITPLKNMVALSEAITTGAEKFAQLGFAHNDLKPENFLFKQNPDGSYQVRFIDWATGGFEAVLPDSDKALSIIFGELFGKDLKFEEKGNICFDNNGRFVKKEKGQIIYGVNPSLQILHGARNGTLPYISPKVLEKGSSVAAGITDPSLDTKLESKQDYMDNWALTAMTFGICNRRAYFALVKGRAVSDYIVPGILVDDGKTPLGLKIVNAQLFNDYFACRDRLTESSLQTDEPYTKPNAVMFIPGNQREGEPLHLYRRLEALKQELSEKLPEDKSSLEYQIIRDIDTILDTVYEAVSSGKGLTKKQLREQLDAASRCIKNYEKLRDKDYQEALAKRDSLQTILNQHLIGGIKFTANDLLKRSSAGGSDLEVLCTYPANKEQKEQAIAILDQAFDEGELEDKFIREKSPGRRLFMACIANKQSEILIKLLGKISAKNDEFVNLVEKQGLLHYAAQEGMSDVFDVLVSALQKAGASNTKIFKLMISTYGPENKEREEAANIKWATTCFHIAIRNNNKQQLNTILHFLPEGSDNDEVIKQALHLCAVFGNKELFNSIVKRYDELNPRNKLTAEKIMTMVFPPDDLSPYHLFIRDEATVDVIAWKELKENKELAKQFLGFPGVSPALIAAERGNFKAIDLLVKLGKDALAEEEWYQFFTQTDGKGKNILNHILEQGQLDYLHDFIEMVKEQGPDKGADILVSLLGNPRPLNPLNNFLRKETNITQQFAVAKELLDAICPKFSSNNPKPQQARLVALLLNKDWLIAQAAIPTNHEALRLLLQNEALSIPYKKVLFERLHEASKISEEATEFYKDLLAEVAPAAPAKKEMDSKTRLEIAGVLKEVARQSSDLNAFFKELISQHEAEKELGEQVSSLRDEVSRYRKEAEEVTLKLSEQQ</sequence>
<dbReference type="EMBL" id="LNYI01000043">
    <property type="protein sequence ID" value="KTD20249.1"/>
    <property type="molecule type" value="Genomic_DNA"/>
</dbReference>
<dbReference type="InterPro" id="IPR011009">
    <property type="entry name" value="Kinase-like_dom_sf"/>
</dbReference>
<dbReference type="SUPFAM" id="SSF56112">
    <property type="entry name" value="Protein kinase-like (PK-like)"/>
    <property type="match status" value="1"/>
</dbReference>
<protein>
    <submittedName>
        <fullName evidence="6">Ankyrin repeats (3 copies)</fullName>
    </submittedName>
</protein>
<dbReference type="SUPFAM" id="SSF48403">
    <property type="entry name" value="Ankyrin repeat"/>
    <property type="match status" value="1"/>
</dbReference>
<dbReference type="Gene3D" id="1.10.510.10">
    <property type="entry name" value="Transferase(Phosphotransferase) domain 1"/>
    <property type="match status" value="1"/>
</dbReference>
<feature type="domain" description="Protein kinase" evidence="5">
    <location>
        <begin position="782"/>
        <end position="1229"/>
    </location>
</feature>
<evidence type="ECO:0000313" key="7">
    <source>
        <dbReference type="Proteomes" id="UP000054869"/>
    </source>
</evidence>